<feature type="non-terminal residue" evidence="1">
    <location>
        <position position="1"/>
    </location>
</feature>
<gene>
    <name evidence="1" type="ORF">S01H1_36492</name>
</gene>
<sequence length="103" mass="10852">IHIKIEQEPGSSGKDAALAIIRNLMGFPVTADKVTGSKDVRLEPLVAQCAAKNVWLVRGAWNQHFVDELCAIPNGTFRDQGDAASGALNGLAGSLVQIGVIDD</sequence>
<dbReference type="EMBL" id="BARS01022868">
    <property type="protein sequence ID" value="GAG04933.1"/>
    <property type="molecule type" value="Genomic_DNA"/>
</dbReference>
<organism evidence="1">
    <name type="scientific">marine sediment metagenome</name>
    <dbReference type="NCBI Taxonomy" id="412755"/>
    <lineage>
        <taxon>unclassified sequences</taxon>
        <taxon>metagenomes</taxon>
        <taxon>ecological metagenomes</taxon>
    </lineage>
</organism>
<name>X0UXA1_9ZZZZ</name>
<reference evidence="1" key="1">
    <citation type="journal article" date="2014" name="Front. Microbiol.">
        <title>High frequency of phylogenetically diverse reductive dehalogenase-homologous genes in deep subseafloor sedimentary metagenomes.</title>
        <authorList>
            <person name="Kawai M."/>
            <person name="Futagami T."/>
            <person name="Toyoda A."/>
            <person name="Takaki Y."/>
            <person name="Nishi S."/>
            <person name="Hori S."/>
            <person name="Arai W."/>
            <person name="Tsubouchi T."/>
            <person name="Morono Y."/>
            <person name="Uchiyama I."/>
            <person name="Ito T."/>
            <person name="Fujiyama A."/>
            <person name="Inagaki F."/>
            <person name="Takami H."/>
        </authorList>
    </citation>
    <scope>NUCLEOTIDE SEQUENCE</scope>
    <source>
        <strain evidence="1">Expedition CK06-06</strain>
    </source>
</reference>
<evidence type="ECO:0008006" key="2">
    <source>
        <dbReference type="Google" id="ProtNLM"/>
    </source>
</evidence>
<dbReference type="AlphaFoldDB" id="X0UXA1"/>
<comment type="caution">
    <text evidence="1">The sequence shown here is derived from an EMBL/GenBank/DDBJ whole genome shotgun (WGS) entry which is preliminary data.</text>
</comment>
<accession>X0UXA1</accession>
<protein>
    <recommendedName>
        <fullName evidence="2">Terminase large subunit gp17-like C-terminal domain-containing protein</fullName>
    </recommendedName>
</protein>
<evidence type="ECO:0000313" key="1">
    <source>
        <dbReference type="EMBL" id="GAG04933.1"/>
    </source>
</evidence>
<proteinExistence type="predicted"/>